<dbReference type="KEGG" id="nga:Ngar_c21440"/>
<dbReference type="HOGENOM" id="CLU_2839486_0_0_2"/>
<evidence type="ECO:0000313" key="1">
    <source>
        <dbReference type="EMBL" id="AFU59074.1"/>
    </source>
</evidence>
<keyword evidence="2" id="KW-1185">Reference proteome</keyword>
<gene>
    <name evidence="1" type="ordered locus">Ngar_c21440</name>
</gene>
<dbReference type="RefSeq" id="WP_015019609.1">
    <property type="nucleotide sequence ID" value="NC_018719.1"/>
</dbReference>
<dbReference type="GeneID" id="13796007"/>
<accession>K0INB3</accession>
<proteinExistence type="predicted"/>
<protein>
    <submittedName>
        <fullName evidence="1">Uncharacterized protein</fullName>
    </submittedName>
</protein>
<reference evidence="1 2" key="1">
    <citation type="journal article" date="2012" name="Environ. Microbiol.">
        <title>The genome of the ammonia-oxidizing Candidatus Nitrososphaera gargensis: insights into metabolic versatility and environmental adaptations.</title>
        <authorList>
            <person name="Spang A."/>
            <person name="Poehlein A."/>
            <person name="Offre P."/>
            <person name="Zumbragel S."/>
            <person name="Haider S."/>
            <person name="Rychlik N."/>
            <person name="Nowka B."/>
            <person name="Schmeisser C."/>
            <person name="Lebedeva E.V."/>
            <person name="Rattei T."/>
            <person name="Bohm C."/>
            <person name="Schmid M."/>
            <person name="Galushko A."/>
            <person name="Hatzenpichler R."/>
            <person name="Weinmaier T."/>
            <person name="Daniel R."/>
            <person name="Schleper C."/>
            <person name="Spieck E."/>
            <person name="Streit W."/>
            <person name="Wagner M."/>
        </authorList>
    </citation>
    <scope>NUCLEOTIDE SEQUENCE [LARGE SCALE GENOMIC DNA]</scope>
    <source>
        <strain evidence="2">Ga9.2</strain>
    </source>
</reference>
<sequence>MANGIIYDRLDFDDDLNTCLIFFNTKNVSAIDIPPLEKAAQEVNAELSAVIDSSKDQLCFFVVFR</sequence>
<name>K0INB3_NITGG</name>
<dbReference type="InParanoid" id="K0INB3"/>
<evidence type="ECO:0000313" key="2">
    <source>
        <dbReference type="Proteomes" id="UP000008037"/>
    </source>
</evidence>
<dbReference type="AlphaFoldDB" id="K0INB3"/>
<organism evidence="1 2">
    <name type="scientific">Nitrososphaera gargensis (strain Ga9.2)</name>
    <dbReference type="NCBI Taxonomy" id="1237085"/>
    <lineage>
        <taxon>Archaea</taxon>
        <taxon>Nitrososphaerota</taxon>
        <taxon>Nitrososphaeria</taxon>
        <taxon>Nitrososphaerales</taxon>
        <taxon>Nitrososphaeraceae</taxon>
        <taxon>Nitrososphaera</taxon>
    </lineage>
</organism>
<dbReference type="BioCyc" id="CNIT1237085:G1324-2142-MONOMER"/>
<dbReference type="EMBL" id="CP002408">
    <property type="protein sequence ID" value="AFU59074.1"/>
    <property type="molecule type" value="Genomic_DNA"/>
</dbReference>
<dbReference type="Proteomes" id="UP000008037">
    <property type="component" value="Chromosome"/>
</dbReference>